<dbReference type="RefSeq" id="WP_231819498.1">
    <property type="nucleotide sequence ID" value="NZ_CP082781.1"/>
</dbReference>
<dbReference type="SUPFAM" id="SSF55729">
    <property type="entry name" value="Acyl-CoA N-acyltransferases (Nat)"/>
    <property type="match status" value="1"/>
</dbReference>
<evidence type="ECO:0000313" key="2">
    <source>
        <dbReference type="EMBL" id="UGS25684.1"/>
    </source>
</evidence>
<dbReference type="Proteomes" id="UP001199642">
    <property type="component" value="Chromosome"/>
</dbReference>
<protein>
    <submittedName>
        <fullName evidence="2">GNAT family N-acetyltransferase</fullName>
    </submittedName>
</protein>
<dbReference type="EMBL" id="CP082781">
    <property type="protein sequence ID" value="UGS25684.1"/>
    <property type="molecule type" value="Genomic_DNA"/>
</dbReference>
<dbReference type="InterPro" id="IPR051908">
    <property type="entry name" value="Ribosomal_N-acetyltransferase"/>
</dbReference>
<dbReference type="PANTHER" id="PTHR43441:SF6">
    <property type="entry name" value="N-ACETYLTRANSFERASE DOMAIN-CONTAINING PROTEIN"/>
    <property type="match status" value="1"/>
</dbReference>
<name>A0ABY3RS33_9MICO</name>
<keyword evidence="3" id="KW-1185">Reference proteome</keyword>
<evidence type="ECO:0000259" key="1">
    <source>
        <dbReference type="PROSITE" id="PS51186"/>
    </source>
</evidence>
<feature type="domain" description="N-acetyltransferase" evidence="1">
    <location>
        <begin position="7"/>
        <end position="161"/>
    </location>
</feature>
<dbReference type="Pfam" id="PF13302">
    <property type="entry name" value="Acetyltransf_3"/>
    <property type="match status" value="1"/>
</dbReference>
<evidence type="ECO:0000313" key="3">
    <source>
        <dbReference type="Proteomes" id="UP001199642"/>
    </source>
</evidence>
<dbReference type="PANTHER" id="PTHR43441">
    <property type="entry name" value="RIBOSOMAL-PROTEIN-SERINE ACETYLTRANSFERASE"/>
    <property type="match status" value="1"/>
</dbReference>
<sequence>MSGPAAVGLEPITPATAARILSRDERTGDRWHPQYPFEDERGPLQMLVRDPDPDPVFTLYVIRDETGVTVGGFGFFGPPDETGTVEFGYGLVPAARGRGRATGAVTAGLRIAAAHGALRAIADTTEDNVASLRVLAKAGMIETARRAGTVFFSRELSAGVR</sequence>
<organism evidence="2 3">
    <name type="scientific">Microbacterium resistens</name>
    <dbReference type="NCBI Taxonomy" id="156977"/>
    <lineage>
        <taxon>Bacteria</taxon>
        <taxon>Bacillati</taxon>
        <taxon>Actinomycetota</taxon>
        <taxon>Actinomycetes</taxon>
        <taxon>Micrococcales</taxon>
        <taxon>Microbacteriaceae</taxon>
        <taxon>Microbacterium</taxon>
    </lineage>
</organism>
<accession>A0ABY3RS33</accession>
<dbReference type="Gene3D" id="3.40.630.30">
    <property type="match status" value="1"/>
</dbReference>
<dbReference type="InterPro" id="IPR016181">
    <property type="entry name" value="Acyl_CoA_acyltransferase"/>
</dbReference>
<gene>
    <name evidence="2" type="ORF">K8F61_13560</name>
</gene>
<proteinExistence type="predicted"/>
<dbReference type="PROSITE" id="PS51186">
    <property type="entry name" value="GNAT"/>
    <property type="match status" value="1"/>
</dbReference>
<dbReference type="InterPro" id="IPR000182">
    <property type="entry name" value="GNAT_dom"/>
</dbReference>
<reference evidence="2 3" key="1">
    <citation type="submission" date="2023-01" db="EMBL/GenBank/DDBJ databases">
        <title>Characterization of estradiol degrading bacteria Microbacterium sp. MZT7 and reveal degrading genes through genome analysis.</title>
        <authorList>
            <person name="Hao P."/>
            <person name="Gao Y."/>
        </authorList>
    </citation>
    <scope>NUCLEOTIDE SEQUENCE [LARGE SCALE GENOMIC DNA]</scope>
    <source>
        <strain evidence="2 3">MZT7</strain>
    </source>
</reference>